<dbReference type="InterPro" id="IPR002934">
    <property type="entry name" value="Polymerase_NTP_transf_dom"/>
</dbReference>
<protein>
    <recommendedName>
        <fullName evidence="1">Polymerase nucleotidyl transferase domain-containing protein</fullName>
    </recommendedName>
</protein>
<feature type="domain" description="Polymerase nucleotidyl transferase" evidence="1">
    <location>
        <begin position="46"/>
        <end position="88"/>
    </location>
</feature>
<evidence type="ECO:0000259" key="1">
    <source>
        <dbReference type="Pfam" id="PF01909"/>
    </source>
</evidence>
<dbReference type="OrthoDB" id="10614334at2759"/>
<dbReference type="SUPFAM" id="SSF81301">
    <property type="entry name" value="Nucleotidyltransferase"/>
    <property type="match status" value="1"/>
</dbReference>
<dbReference type="GO" id="GO:0016779">
    <property type="term" value="F:nucleotidyltransferase activity"/>
    <property type="evidence" value="ECO:0007669"/>
    <property type="project" value="InterPro"/>
</dbReference>
<reference evidence="2" key="1">
    <citation type="submission" date="2018-11" db="EMBL/GenBank/DDBJ databases">
        <authorList>
            <person name="Alioto T."/>
            <person name="Alioto T."/>
        </authorList>
    </citation>
    <scope>NUCLEOTIDE SEQUENCE</scope>
</reference>
<evidence type="ECO:0000313" key="3">
    <source>
        <dbReference type="Proteomes" id="UP000596742"/>
    </source>
</evidence>
<gene>
    <name evidence="2" type="ORF">MGAL_10B077369</name>
</gene>
<dbReference type="AlphaFoldDB" id="A0A8B6GF88"/>
<sequence>MEDIETKAISLALYRHLCHNIVGSENYVKNLRLMNAVRDNLNSGTNWTVITSGSFGEGLEMRGSDLDVMCVVPDKKVYEDIKAANNSNVTYVLMETDDVKPGFTQLLLVLNKYYSQFHMSTLVRNIMANIISRAQYLNK</sequence>
<keyword evidence="3" id="KW-1185">Reference proteome</keyword>
<proteinExistence type="predicted"/>
<comment type="caution">
    <text evidence="2">The sequence shown here is derived from an EMBL/GenBank/DDBJ whole genome shotgun (WGS) entry which is preliminary data.</text>
</comment>
<dbReference type="Proteomes" id="UP000596742">
    <property type="component" value="Unassembled WGS sequence"/>
</dbReference>
<dbReference type="EMBL" id="UYJE01008345">
    <property type="protein sequence ID" value="VDI63153.1"/>
    <property type="molecule type" value="Genomic_DNA"/>
</dbReference>
<evidence type="ECO:0000313" key="2">
    <source>
        <dbReference type="EMBL" id="VDI63153.1"/>
    </source>
</evidence>
<organism evidence="2 3">
    <name type="scientific">Mytilus galloprovincialis</name>
    <name type="common">Mediterranean mussel</name>
    <dbReference type="NCBI Taxonomy" id="29158"/>
    <lineage>
        <taxon>Eukaryota</taxon>
        <taxon>Metazoa</taxon>
        <taxon>Spiralia</taxon>
        <taxon>Lophotrochozoa</taxon>
        <taxon>Mollusca</taxon>
        <taxon>Bivalvia</taxon>
        <taxon>Autobranchia</taxon>
        <taxon>Pteriomorphia</taxon>
        <taxon>Mytilida</taxon>
        <taxon>Mytiloidea</taxon>
        <taxon>Mytilidae</taxon>
        <taxon>Mytilinae</taxon>
        <taxon>Mytilus</taxon>
    </lineage>
</organism>
<dbReference type="Pfam" id="PF01909">
    <property type="entry name" value="NTP_transf_2"/>
    <property type="match status" value="1"/>
</dbReference>
<name>A0A8B6GF88_MYTGA</name>
<accession>A0A8B6GF88</accession>
<dbReference type="Gene3D" id="3.30.460.10">
    <property type="entry name" value="Beta Polymerase, domain 2"/>
    <property type="match status" value="1"/>
</dbReference>
<dbReference type="InterPro" id="IPR043519">
    <property type="entry name" value="NT_sf"/>
</dbReference>